<organism evidence="2 3">
    <name type="scientific">Streptomyces daliensis</name>
    <dbReference type="NCBI Taxonomy" id="299421"/>
    <lineage>
        <taxon>Bacteria</taxon>
        <taxon>Bacillati</taxon>
        <taxon>Actinomycetota</taxon>
        <taxon>Actinomycetes</taxon>
        <taxon>Kitasatosporales</taxon>
        <taxon>Streptomycetaceae</taxon>
        <taxon>Streptomyces</taxon>
    </lineage>
</organism>
<proteinExistence type="predicted"/>
<evidence type="ECO:0000313" key="2">
    <source>
        <dbReference type="EMBL" id="MBR7671534.1"/>
    </source>
</evidence>
<gene>
    <name evidence="2" type="ORF">KDA82_00465</name>
</gene>
<feature type="compositionally biased region" description="Low complexity" evidence="1">
    <location>
        <begin position="235"/>
        <end position="253"/>
    </location>
</feature>
<comment type="caution">
    <text evidence="2">The sequence shown here is derived from an EMBL/GenBank/DDBJ whole genome shotgun (WGS) entry which is preliminary data.</text>
</comment>
<protein>
    <submittedName>
        <fullName evidence="2">Uncharacterized protein</fullName>
    </submittedName>
</protein>
<feature type="region of interest" description="Disordered" evidence="1">
    <location>
        <begin position="160"/>
        <end position="182"/>
    </location>
</feature>
<feature type="region of interest" description="Disordered" evidence="1">
    <location>
        <begin position="198"/>
        <end position="253"/>
    </location>
</feature>
<accession>A0A8T4IQ68</accession>
<keyword evidence="3" id="KW-1185">Reference proteome</keyword>
<name>A0A8T4IQ68_9ACTN</name>
<reference evidence="2" key="1">
    <citation type="submission" date="2021-04" db="EMBL/GenBank/DDBJ databases">
        <title>Sequencing of actinobacteria type strains.</title>
        <authorList>
            <person name="Nguyen G.-S."/>
            <person name="Wentzel A."/>
        </authorList>
    </citation>
    <scope>NUCLEOTIDE SEQUENCE</scope>
    <source>
        <strain evidence="2">DSM 42095</strain>
    </source>
</reference>
<dbReference type="AlphaFoldDB" id="A0A8T4IQ68"/>
<dbReference type="EMBL" id="JAGSMN010000005">
    <property type="protein sequence ID" value="MBR7671534.1"/>
    <property type="molecule type" value="Genomic_DNA"/>
</dbReference>
<evidence type="ECO:0000313" key="3">
    <source>
        <dbReference type="Proteomes" id="UP000675554"/>
    </source>
</evidence>
<evidence type="ECO:0000256" key="1">
    <source>
        <dbReference type="SAM" id="MobiDB-lite"/>
    </source>
</evidence>
<sequence>MKLNGVQLNEWLTSAANDLSPAVKAVGKFKDSVQTYGVGTGIAGLEGLNMVLNEAALAYAIYRKPDEVHEKPSLIRAVGGTLNMTGFGLYGAGSAGSTYMAGAGLMLVTAANVVKQHFTPEREMYYPQSPILPLYERPGQGVAPEPAPLTGVVVVPSTPVPSPAPVTPPPPVARQGSDGQSVAREDARAYLFPARVAAPSGRPVRGRSHSMPDIRALSPEGTPKSLRDNTSATIPAVRPSSSPGPSGARGRAR</sequence>
<feature type="compositionally biased region" description="Pro residues" evidence="1">
    <location>
        <begin position="160"/>
        <end position="172"/>
    </location>
</feature>
<dbReference type="Proteomes" id="UP000675554">
    <property type="component" value="Unassembled WGS sequence"/>
</dbReference>